<keyword evidence="4" id="KW-1185">Reference proteome</keyword>
<keyword evidence="2" id="KW-0472">Membrane</keyword>
<dbReference type="Proteomes" id="UP000663792">
    <property type="component" value="Unassembled WGS sequence"/>
</dbReference>
<evidence type="ECO:0000313" key="3">
    <source>
        <dbReference type="EMBL" id="MBM9468815.1"/>
    </source>
</evidence>
<keyword evidence="2" id="KW-1133">Transmembrane helix</keyword>
<feature type="region of interest" description="Disordered" evidence="1">
    <location>
        <begin position="1"/>
        <end position="25"/>
    </location>
</feature>
<reference evidence="3" key="1">
    <citation type="submission" date="2021-01" db="EMBL/GenBank/DDBJ databases">
        <title>YIM 132084 draft genome.</title>
        <authorList>
            <person name="An D."/>
        </authorList>
    </citation>
    <scope>NUCLEOTIDE SEQUENCE</scope>
    <source>
        <strain evidence="3">YIM 132084</strain>
    </source>
</reference>
<sequence length="293" mass="32329">MTDDEPTHERTERASTDPPGVTAPGGLAYRIRPRVMTIRWAAVGSVVGAVIFALLVPFGRPEAFAQVIGTSTAVDAVVDSVTLSDDQPSGRDDAPRWDVRMHWSVDGVGRTGVGWTRADEVPYQPGDAVRIHAGDGDEQVSLSTDGEARGVVISFAVLALAFLFAAPLIWRLGRRWSRLPQVVRRTDPVGVVVVAVEASAARRWSHFVNRGQTRELPLRYRPEDADARGGWFAVDLREDGTEPRPDDRLLVWSSRPGRRGPFAVLRPEDGTWWVGTGADPVPSMIRPQRRFRR</sequence>
<dbReference type="EMBL" id="JAERWK010000021">
    <property type="protein sequence ID" value="MBM9468815.1"/>
    <property type="molecule type" value="Genomic_DNA"/>
</dbReference>
<keyword evidence="2" id="KW-0812">Transmembrane</keyword>
<feature type="transmembrane region" description="Helical" evidence="2">
    <location>
        <begin position="40"/>
        <end position="58"/>
    </location>
</feature>
<gene>
    <name evidence="3" type="ORF">JL106_16145</name>
</gene>
<proteinExistence type="predicted"/>
<evidence type="ECO:0000256" key="2">
    <source>
        <dbReference type="SAM" id="Phobius"/>
    </source>
</evidence>
<feature type="transmembrane region" description="Helical" evidence="2">
    <location>
        <begin position="151"/>
        <end position="170"/>
    </location>
</feature>
<name>A0A938YJ98_9ACTN</name>
<evidence type="ECO:0000313" key="4">
    <source>
        <dbReference type="Proteomes" id="UP000663792"/>
    </source>
</evidence>
<comment type="caution">
    <text evidence="3">The sequence shown here is derived from an EMBL/GenBank/DDBJ whole genome shotgun (WGS) entry which is preliminary data.</text>
</comment>
<evidence type="ECO:0000256" key="1">
    <source>
        <dbReference type="SAM" id="MobiDB-lite"/>
    </source>
</evidence>
<dbReference type="RefSeq" id="WP_205261776.1">
    <property type="nucleotide sequence ID" value="NZ_JAERWK010000021.1"/>
</dbReference>
<accession>A0A938YJ98</accession>
<organism evidence="3 4">
    <name type="scientific">Nakamurella leprariae</name>
    <dbReference type="NCBI Taxonomy" id="2803911"/>
    <lineage>
        <taxon>Bacteria</taxon>
        <taxon>Bacillati</taxon>
        <taxon>Actinomycetota</taxon>
        <taxon>Actinomycetes</taxon>
        <taxon>Nakamurellales</taxon>
        <taxon>Nakamurellaceae</taxon>
        <taxon>Nakamurella</taxon>
    </lineage>
</organism>
<feature type="compositionally biased region" description="Basic and acidic residues" evidence="1">
    <location>
        <begin position="1"/>
        <end position="15"/>
    </location>
</feature>
<dbReference type="AlphaFoldDB" id="A0A938YJ98"/>
<protein>
    <submittedName>
        <fullName evidence="3">Uncharacterized protein</fullName>
    </submittedName>
</protein>